<gene>
    <name evidence="5" type="ORF">WPS_09630</name>
</gene>
<dbReference type="Pfam" id="PF07992">
    <property type="entry name" value="Pyr_redox_2"/>
    <property type="match status" value="1"/>
</dbReference>
<reference evidence="5 6" key="1">
    <citation type="journal article" date="2022" name="ISME Commun">
        <title>Vulcanimicrobium alpinus gen. nov. sp. nov., the first cultivated representative of the candidate phylum 'Eremiobacterota', is a metabolically versatile aerobic anoxygenic phototroph.</title>
        <authorList>
            <person name="Yabe S."/>
            <person name="Muto K."/>
            <person name="Abe K."/>
            <person name="Yokota A."/>
            <person name="Staudigel H."/>
            <person name="Tebo B.M."/>
        </authorList>
    </citation>
    <scope>NUCLEOTIDE SEQUENCE [LARGE SCALE GENOMIC DNA]</scope>
    <source>
        <strain evidence="5 6">WC8-2</strain>
    </source>
</reference>
<protein>
    <submittedName>
        <fullName evidence="5">Pyridine nucleotide-disulfide oxidoreductase</fullName>
    </submittedName>
</protein>
<keyword evidence="6" id="KW-1185">Reference proteome</keyword>
<evidence type="ECO:0000259" key="4">
    <source>
        <dbReference type="Pfam" id="PF07992"/>
    </source>
</evidence>
<dbReference type="Gene3D" id="3.50.50.60">
    <property type="entry name" value="FAD/NAD(P)-binding domain"/>
    <property type="match status" value="2"/>
</dbReference>
<dbReference type="InterPro" id="IPR036188">
    <property type="entry name" value="FAD/NAD-bd_sf"/>
</dbReference>
<dbReference type="RefSeq" id="WP_317996713.1">
    <property type="nucleotide sequence ID" value="NZ_AP025523.1"/>
</dbReference>
<comment type="cofactor">
    <cofactor evidence="1">
        <name>FAD</name>
        <dbReference type="ChEBI" id="CHEBI:57692"/>
    </cofactor>
</comment>
<evidence type="ECO:0000256" key="1">
    <source>
        <dbReference type="ARBA" id="ARBA00001974"/>
    </source>
</evidence>
<dbReference type="InterPro" id="IPR023753">
    <property type="entry name" value="FAD/NAD-binding_dom"/>
</dbReference>
<evidence type="ECO:0000256" key="3">
    <source>
        <dbReference type="ARBA" id="ARBA00022827"/>
    </source>
</evidence>
<evidence type="ECO:0000313" key="6">
    <source>
        <dbReference type="Proteomes" id="UP001317532"/>
    </source>
</evidence>
<dbReference type="KEGG" id="vab:WPS_09630"/>
<dbReference type="Proteomes" id="UP001317532">
    <property type="component" value="Chromosome"/>
</dbReference>
<dbReference type="AlphaFoldDB" id="A0AAN1XUC4"/>
<sequence>MADRRYVIVGNGFAGTTCAEQLRKLDPACSIILFADEPYCLYNRIALPPMLRKQVTEQKVIMRDLAWHEKHGIDLRLGTRVDAVDTAGKTVTANGSAYPYDALLLATGGRPNPAASPGAAGAHNVYNFQYLDETKAISEALETAKVGVSVGGSFIAYELAEAFVSRGVETHWLIRGPRFLRRMLDEAAGELLHDAARTDGVHLHFGEEVREMVRSNGAVSKVVTTSGTTIDTDLVGIGLGLTINLELCEGTEIRTRTGIVTDEHLETDVKGVFAAGDCAEFYDPIAEQHYRMGTWNSAGAHGKLAAHNMAAAANGAERKVFDTVPEYSSLVFSGQTITQFGLSPEYRDDIETEMHVDRDRGWYRALYFLEDRFVGAVLIGKGNRAGKRRYLDAIKTKARFPKADRKALLDWTAD</sequence>
<proteinExistence type="predicted"/>
<organism evidence="5 6">
    <name type="scientific">Vulcanimicrobium alpinum</name>
    <dbReference type="NCBI Taxonomy" id="3016050"/>
    <lineage>
        <taxon>Bacteria</taxon>
        <taxon>Bacillati</taxon>
        <taxon>Vulcanimicrobiota</taxon>
        <taxon>Vulcanimicrobiia</taxon>
        <taxon>Vulcanimicrobiales</taxon>
        <taxon>Vulcanimicrobiaceae</taxon>
        <taxon>Vulcanimicrobium</taxon>
    </lineage>
</organism>
<evidence type="ECO:0000313" key="5">
    <source>
        <dbReference type="EMBL" id="BDE05687.1"/>
    </source>
</evidence>
<dbReference type="PANTHER" id="PTHR43429">
    <property type="entry name" value="PYRIDINE NUCLEOTIDE-DISULFIDE OXIDOREDUCTASE DOMAIN-CONTAINING"/>
    <property type="match status" value="1"/>
</dbReference>
<dbReference type="GO" id="GO:0016491">
    <property type="term" value="F:oxidoreductase activity"/>
    <property type="evidence" value="ECO:0007669"/>
    <property type="project" value="InterPro"/>
</dbReference>
<dbReference type="InterPro" id="IPR050260">
    <property type="entry name" value="FAD-bd_OxRdtase"/>
</dbReference>
<dbReference type="EMBL" id="AP025523">
    <property type="protein sequence ID" value="BDE05687.1"/>
    <property type="molecule type" value="Genomic_DNA"/>
</dbReference>
<accession>A0AAN1XUC4</accession>
<name>A0AAN1XUC4_UNVUL</name>
<dbReference type="PRINTS" id="PR00368">
    <property type="entry name" value="FADPNR"/>
</dbReference>
<dbReference type="PANTHER" id="PTHR43429:SF3">
    <property type="entry name" value="NITRITE REDUCTASE [NAD(P)H]"/>
    <property type="match status" value="1"/>
</dbReference>
<keyword evidence="2" id="KW-0285">Flavoprotein</keyword>
<evidence type="ECO:0000256" key="2">
    <source>
        <dbReference type="ARBA" id="ARBA00022630"/>
    </source>
</evidence>
<keyword evidence="3" id="KW-0274">FAD</keyword>
<feature type="domain" description="FAD/NAD(P)-binding" evidence="4">
    <location>
        <begin position="5"/>
        <end position="302"/>
    </location>
</feature>
<dbReference type="SUPFAM" id="SSF51905">
    <property type="entry name" value="FAD/NAD(P)-binding domain"/>
    <property type="match status" value="2"/>
</dbReference>
<dbReference type="PRINTS" id="PR00469">
    <property type="entry name" value="PNDRDTASEII"/>
</dbReference>